<protein>
    <submittedName>
        <fullName evidence="1">Uncharacterized protein</fullName>
    </submittedName>
</protein>
<reference evidence="1" key="1">
    <citation type="journal article" date="2012" name="Nature">
        <title>The oyster genome reveals stress adaptation and complexity of shell formation.</title>
        <authorList>
            <person name="Zhang G."/>
            <person name="Fang X."/>
            <person name="Guo X."/>
            <person name="Li L."/>
            <person name="Luo R."/>
            <person name="Xu F."/>
            <person name="Yang P."/>
            <person name="Zhang L."/>
            <person name="Wang X."/>
            <person name="Qi H."/>
            <person name="Xiong Z."/>
            <person name="Que H."/>
            <person name="Xie Y."/>
            <person name="Holland P.W."/>
            <person name="Paps J."/>
            <person name="Zhu Y."/>
            <person name="Wu F."/>
            <person name="Chen Y."/>
            <person name="Wang J."/>
            <person name="Peng C."/>
            <person name="Meng J."/>
            <person name="Yang L."/>
            <person name="Liu J."/>
            <person name="Wen B."/>
            <person name="Zhang N."/>
            <person name="Huang Z."/>
            <person name="Zhu Q."/>
            <person name="Feng Y."/>
            <person name="Mount A."/>
            <person name="Hedgecock D."/>
            <person name="Xu Z."/>
            <person name="Liu Y."/>
            <person name="Domazet-Loso T."/>
            <person name="Du Y."/>
            <person name="Sun X."/>
            <person name="Zhang S."/>
            <person name="Liu B."/>
            <person name="Cheng P."/>
            <person name="Jiang X."/>
            <person name="Li J."/>
            <person name="Fan D."/>
            <person name="Wang W."/>
            <person name="Fu W."/>
            <person name="Wang T."/>
            <person name="Wang B."/>
            <person name="Zhang J."/>
            <person name="Peng Z."/>
            <person name="Li Y."/>
            <person name="Li N."/>
            <person name="Wang J."/>
            <person name="Chen M."/>
            <person name="He Y."/>
            <person name="Tan F."/>
            <person name="Song X."/>
            <person name="Zheng Q."/>
            <person name="Huang R."/>
            <person name="Yang H."/>
            <person name="Du X."/>
            <person name="Chen L."/>
            <person name="Yang M."/>
            <person name="Gaffney P.M."/>
            <person name="Wang S."/>
            <person name="Luo L."/>
            <person name="She Z."/>
            <person name="Ming Y."/>
            <person name="Huang W."/>
            <person name="Zhang S."/>
            <person name="Huang B."/>
            <person name="Zhang Y."/>
            <person name="Qu T."/>
            <person name="Ni P."/>
            <person name="Miao G."/>
            <person name="Wang J."/>
            <person name="Wang Q."/>
            <person name="Steinberg C.E."/>
            <person name="Wang H."/>
            <person name="Li N."/>
            <person name="Qian L."/>
            <person name="Zhang G."/>
            <person name="Li Y."/>
            <person name="Yang H."/>
            <person name="Liu X."/>
            <person name="Wang J."/>
            <person name="Yin Y."/>
            <person name="Wang J."/>
        </authorList>
    </citation>
    <scope>NUCLEOTIDE SEQUENCE [LARGE SCALE GENOMIC DNA]</scope>
    <source>
        <strain evidence="1">05x7-T-G4-1.051#20</strain>
    </source>
</reference>
<dbReference type="InParanoid" id="K1QS51"/>
<name>K1QS51_MAGGI</name>
<dbReference type="HOGENOM" id="CLU_2471268_0_0_1"/>
<proteinExistence type="predicted"/>
<gene>
    <name evidence="1" type="ORF">CGI_10019172</name>
</gene>
<evidence type="ECO:0000313" key="1">
    <source>
        <dbReference type="EMBL" id="EKC31720.1"/>
    </source>
</evidence>
<sequence length="88" mass="9795">MKKILTILFIFMNSGLCFCGWTEDGDYIGLYPGGCAVQSDCPSDERCMHSLEETICPPSHENLCRCTLVILFKEHGFMMGNACTIAVH</sequence>
<accession>K1QS51</accession>
<dbReference type="AlphaFoldDB" id="K1QS51"/>
<dbReference type="EMBL" id="JH816443">
    <property type="protein sequence ID" value="EKC31720.1"/>
    <property type="molecule type" value="Genomic_DNA"/>
</dbReference>
<organism evidence="1">
    <name type="scientific">Magallana gigas</name>
    <name type="common">Pacific oyster</name>
    <name type="synonym">Crassostrea gigas</name>
    <dbReference type="NCBI Taxonomy" id="29159"/>
    <lineage>
        <taxon>Eukaryota</taxon>
        <taxon>Metazoa</taxon>
        <taxon>Spiralia</taxon>
        <taxon>Lophotrochozoa</taxon>
        <taxon>Mollusca</taxon>
        <taxon>Bivalvia</taxon>
        <taxon>Autobranchia</taxon>
        <taxon>Pteriomorphia</taxon>
        <taxon>Ostreida</taxon>
        <taxon>Ostreoidea</taxon>
        <taxon>Ostreidae</taxon>
        <taxon>Magallana</taxon>
    </lineage>
</organism>